<dbReference type="PANTHER" id="PTHR43289">
    <property type="entry name" value="MITOGEN-ACTIVATED PROTEIN KINASE KINASE KINASE 20-RELATED"/>
    <property type="match status" value="1"/>
</dbReference>
<reference evidence="8 9" key="1">
    <citation type="submission" date="2024-10" db="EMBL/GenBank/DDBJ databases">
        <title>The Natural Products Discovery Center: Release of the First 8490 Sequenced Strains for Exploring Actinobacteria Biosynthetic Diversity.</title>
        <authorList>
            <person name="Kalkreuter E."/>
            <person name="Kautsar S.A."/>
            <person name="Yang D."/>
            <person name="Bader C.D."/>
            <person name="Teijaro C.N."/>
            <person name="Fluegel L."/>
            <person name="Davis C.M."/>
            <person name="Simpson J.R."/>
            <person name="Lauterbach L."/>
            <person name="Steele A.D."/>
            <person name="Gui C."/>
            <person name="Meng S."/>
            <person name="Li G."/>
            <person name="Viehrig K."/>
            <person name="Ye F."/>
            <person name="Su P."/>
            <person name="Kiefer A.F."/>
            <person name="Nichols A."/>
            <person name="Cepeda A.J."/>
            <person name="Yan W."/>
            <person name="Fan B."/>
            <person name="Jiang Y."/>
            <person name="Adhikari A."/>
            <person name="Zheng C.-J."/>
            <person name="Schuster L."/>
            <person name="Cowan T.M."/>
            <person name="Smanski M.J."/>
            <person name="Chevrette M.G."/>
            <person name="De Carvalho L.P.S."/>
            <person name="Shen B."/>
        </authorList>
    </citation>
    <scope>NUCLEOTIDE SEQUENCE [LARGE SCALE GENOMIC DNA]</scope>
    <source>
        <strain evidence="8 9">NPDC012540</strain>
    </source>
</reference>
<evidence type="ECO:0000313" key="9">
    <source>
        <dbReference type="Proteomes" id="UP001602322"/>
    </source>
</evidence>
<dbReference type="Proteomes" id="UP001602322">
    <property type="component" value="Unassembled WGS sequence"/>
</dbReference>
<dbReference type="RefSeq" id="WP_387903899.1">
    <property type="nucleotide sequence ID" value="NZ_JBIBEG010000005.1"/>
</dbReference>
<dbReference type="CDD" id="cd14014">
    <property type="entry name" value="STKc_PknB_like"/>
    <property type="match status" value="1"/>
</dbReference>
<evidence type="ECO:0000259" key="7">
    <source>
        <dbReference type="PROSITE" id="PS50011"/>
    </source>
</evidence>
<keyword evidence="4" id="KW-0547">Nucleotide-binding</keyword>
<organism evidence="8 9">
    <name type="scientific">Streptomyces argenteolus</name>
    <dbReference type="NCBI Taxonomy" id="67274"/>
    <lineage>
        <taxon>Bacteria</taxon>
        <taxon>Bacillati</taxon>
        <taxon>Actinomycetota</taxon>
        <taxon>Actinomycetes</taxon>
        <taxon>Kitasatosporales</taxon>
        <taxon>Streptomycetaceae</taxon>
        <taxon>Streptomyces</taxon>
    </lineage>
</organism>
<evidence type="ECO:0000256" key="4">
    <source>
        <dbReference type="ARBA" id="ARBA00022741"/>
    </source>
</evidence>
<feature type="domain" description="Protein kinase" evidence="7">
    <location>
        <begin position="18"/>
        <end position="279"/>
    </location>
</feature>
<evidence type="ECO:0000313" key="8">
    <source>
        <dbReference type="EMBL" id="MFF5898046.1"/>
    </source>
</evidence>
<evidence type="ECO:0000256" key="6">
    <source>
        <dbReference type="ARBA" id="ARBA00022840"/>
    </source>
</evidence>
<dbReference type="PROSITE" id="PS50011">
    <property type="entry name" value="PROTEIN_KINASE_DOM"/>
    <property type="match status" value="1"/>
</dbReference>
<keyword evidence="6" id="KW-0067">ATP-binding</keyword>
<accession>A0ABW6X9K2</accession>
<dbReference type="Gene3D" id="1.10.510.10">
    <property type="entry name" value="Transferase(Phosphotransferase) domain 1"/>
    <property type="match status" value="1"/>
</dbReference>
<evidence type="ECO:0000256" key="3">
    <source>
        <dbReference type="ARBA" id="ARBA00022679"/>
    </source>
</evidence>
<evidence type="ECO:0000256" key="5">
    <source>
        <dbReference type="ARBA" id="ARBA00022777"/>
    </source>
</evidence>
<keyword evidence="2" id="KW-0723">Serine/threonine-protein kinase</keyword>
<name>A0ABW6X9K2_9ACTN</name>
<dbReference type="SUPFAM" id="SSF56112">
    <property type="entry name" value="Protein kinase-like (PK-like)"/>
    <property type="match status" value="1"/>
</dbReference>
<dbReference type="InterPro" id="IPR011009">
    <property type="entry name" value="Kinase-like_dom_sf"/>
</dbReference>
<dbReference type="Pfam" id="PF00069">
    <property type="entry name" value="Pkinase"/>
    <property type="match status" value="1"/>
</dbReference>
<sequence length="280" mass="30431">MEDVPREVVVQALTALNVTEVASLRGGAQKSVTLVDRGKERLVLKVISIGASNPDSIKRAEREVELLAAISSPYVVAVASELIEIGNPPVGAAWLEEYLDGDDLTPSLQSGPWTWKETMTMARDVARGLGAAHVKRVVHRDLSPNNIRRLSNGTYKVMDFGFARHTLRSGLTIAGQPGTPGFASPEHLHSFSGAPTAASDVFCVGILMYTALSGELPIPFKGDDADYAVRLINTRIVDIAEHRPDLSDQQSTFIRKCLHPQPARRYLNGNRLAQAIEELS</sequence>
<comment type="caution">
    <text evidence="8">The sequence shown here is derived from an EMBL/GenBank/DDBJ whole genome shotgun (WGS) entry which is preliminary data.</text>
</comment>
<proteinExistence type="predicted"/>
<dbReference type="PANTHER" id="PTHR43289:SF6">
    <property type="entry name" value="SERINE_THREONINE-PROTEIN KINASE NEKL-3"/>
    <property type="match status" value="1"/>
</dbReference>
<evidence type="ECO:0000256" key="1">
    <source>
        <dbReference type="ARBA" id="ARBA00012513"/>
    </source>
</evidence>
<dbReference type="GO" id="GO:0004674">
    <property type="term" value="F:protein serine/threonine kinase activity"/>
    <property type="evidence" value="ECO:0007669"/>
    <property type="project" value="UniProtKB-EC"/>
</dbReference>
<dbReference type="EMBL" id="JBIBEG010000005">
    <property type="protein sequence ID" value="MFF5898046.1"/>
    <property type="molecule type" value="Genomic_DNA"/>
</dbReference>
<gene>
    <name evidence="8" type="ORF">ACFY8O_19215</name>
</gene>
<dbReference type="InterPro" id="IPR000719">
    <property type="entry name" value="Prot_kinase_dom"/>
</dbReference>
<keyword evidence="3 8" id="KW-0808">Transferase</keyword>
<protein>
    <recommendedName>
        <fullName evidence="1">non-specific serine/threonine protein kinase</fullName>
        <ecNumber evidence="1">2.7.11.1</ecNumber>
    </recommendedName>
</protein>
<keyword evidence="9" id="KW-1185">Reference proteome</keyword>
<keyword evidence="5 8" id="KW-0418">Kinase</keyword>
<evidence type="ECO:0000256" key="2">
    <source>
        <dbReference type="ARBA" id="ARBA00022527"/>
    </source>
</evidence>
<dbReference type="EC" id="2.7.11.1" evidence="1"/>